<proteinExistence type="predicted"/>
<evidence type="ECO:0000313" key="2">
    <source>
        <dbReference type="Proteomes" id="UP000236327"/>
    </source>
</evidence>
<evidence type="ECO:0000313" key="1">
    <source>
        <dbReference type="EMBL" id="PNU05465.1"/>
    </source>
</evidence>
<dbReference type="InterPro" id="IPR009241">
    <property type="entry name" value="HigB-like"/>
</dbReference>
<protein>
    <submittedName>
        <fullName evidence="1">Addiction module antitoxin RelB</fullName>
    </submittedName>
</protein>
<keyword evidence="2" id="KW-1185">Reference proteome</keyword>
<dbReference type="PANTHER" id="PTHR41791:SF1">
    <property type="entry name" value="SSL7039 PROTEIN"/>
    <property type="match status" value="1"/>
</dbReference>
<gene>
    <name evidence="1" type="ORF">A8V01_16695</name>
</gene>
<dbReference type="PIRSF" id="PIRSF028744">
    <property type="entry name" value="Addict_mod_HI1419"/>
    <property type="match status" value="1"/>
</dbReference>
<organism evidence="1 2">
    <name type="scientific">Novosphingobium guangzhouense</name>
    <dbReference type="NCBI Taxonomy" id="1850347"/>
    <lineage>
        <taxon>Bacteria</taxon>
        <taxon>Pseudomonadati</taxon>
        <taxon>Pseudomonadota</taxon>
        <taxon>Alphaproteobacteria</taxon>
        <taxon>Sphingomonadales</taxon>
        <taxon>Sphingomonadaceae</taxon>
        <taxon>Novosphingobium</taxon>
    </lineage>
</organism>
<dbReference type="NCBIfam" id="TIGR02683">
    <property type="entry name" value="upstrm_HI1419"/>
    <property type="match status" value="1"/>
</dbReference>
<dbReference type="RefSeq" id="WP_103095437.1">
    <property type="nucleotide sequence ID" value="NZ_LYMM01000026.1"/>
</dbReference>
<dbReference type="EMBL" id="LYMM01000026">
    <property type="protein sequence ID" value="PNU05465.1"/>
    <property type="molecule type" value="Genomic_DNA"/>
</dbReference>
<sequence>MIEMIQSNAFNQWLAGLRDSNAKARIQIRLRRLSLGNPGDVKPVGDGISELRIDYGPGYRVYYMKRGPIVIVLLCGGDKSTQARDIAQAKSIANAWKE</sequence>
<name>A0A2K2G339_9SPHN</name>
<dbReference type="Proteomes" id="UP000236327">
    <property type="component" value="Unassembled WGS sequence"/>
</dbReference>
<reference evidence="1 2" key="1">
    <citation type="submission" date="2016-05" db="EMBL/GenBank/DDBJ databases">
        <title>Complete genome sequence of Novosphingobium guangzhouense SA925(T).</title>
        <authorList>
            <person name="Sha S."/>
        </authorList>
    </citation>
    <scope>NUCLEOTIDE SEQUENCE [LARGE SCALE GENOMIC DNA]</scope>
    <source>
        <strain evidence="1 2">SA925</strain>
    </source>
</reference>
<comment type="caution">
    <text evidence="1">The sequence shown here is derived from an EMBL/GenBank/DDBJ whole genome shotgun (WGS) entry which is preliminary data.</text>
</comment>
<dbReference type="InterPro" id="IPR014056">
    <property type="entry name" value="TypeIITA-like_toxin_pred"/>
</dbReference>
<dbReference type="Pfam" id="PF05973">
    <property type="entry name" value="Gp49"/>
    <property type="match status" value="1"/>
</dbReference>
<accession>A0A2K2G339</accession>
<dbReference type="OrthoDB" id="5296237at2"/>
<dbReference type="PANTHER" id="PTHR41791">
    <property type="entry name" value="SSL7039 PROTEIN"/>
    <property type="match status" value="1"/>
</dbReference>
<dbReference type="AlphaFoldDB" id="A0A2K2G339"/>